<dbReference type="KEGG" id="chih:GWR21_31200"/>
<accession>A0A6B9ZNM1</accession>
<dbReference type="AlphaFoldDB" id="A0A6B9ZNM1"/>
<name>A0A6B9ZNM1_9BACT</name>
<dbReference type="RefSeq" id="WP_162335604.1">
    <property type="nucleotide sequence ID" value="NZ_CP048113.1"/>
</dbReference>
<evidence type="ECO:0000259" key="1">
    <source>
        <dbReference type="Pfam" id="PF16804"/>
    </source>
</evidence>
<feature type="domain" description="DUF5071" evidence="1">
    <location>
        <begin position="5"/>
        <end position="122"/>
    </location>
</feature>
<dbReference type="Proteomes" id="UP000476411">
    <property type="component" value="Chromosome"/>
</dbReference>
<protein>
    <submittedName>
        <fullName evidence="2">DUF5071 domain-containing protein</fullName>
    </submittedName>
</protein>
<reference evidence="2 3" key="1">
    <citation type="submission" date="2020-01" db="EMBL/GenBank/DDBJ databases">
        <title>Complete genome sequence of Chitinophaga sp. H33E-04 isolated from quinoa roots.</title>
        <authorList>
            <person name="Weon H.-Y."/>
            <person name="Lee S.A."/>
        </authorList>
    </citation>
    <scope>NUCLEOTIDE SEQUENCE [LARGE SCALE GENOMIC DNA]</scope>
    <source>
        <strain evidence="2 3">H33E-04</strain>
    </source>
</reference>
<dbReference type="InterPro" id="IPR038692">
    <property type="entry name" value="Cthe_2751_sf"/>
</dbReference>
<evidence type="ECO:0000313" key="2">
    <source>
        <dbReference type="EMBL" id="QHS63888.1"/>
    </source>
</evidence>
<evidence type="ECO:0000313" key="3">
    <source>
        <dbReference type="Proteomes" id="UP000476411"/>
    </source>
</evidence>
<dbReference type="Pfam" id="PF16804">
    <property type="entry name" value="DUF5071"/>
    <property type="match status" value="1"/>
</dbReference>
<organism evidence="2 3">
    <name type="scientific">Chitinophaga agri</name>
    <dbReference type="NCBI Taxonomy" id="2703787"/>
    <lineage>
        <taxon>Bacteria</taxon>
        <taxon>Pseudomonadati</taxon>
        <taxon>Bacteroidota</taxon>
        <taxon>Chitinophagia</taxon>
        <taxon>Chitinophagales</taxon>
        <taxon>Chitinophagaceae</taxon>
        <taxon>Chitinophaga</taxon>
    </lineage>
</organism>
<gene>
    <name evidence="2" type="ORF">GWR21_31200</name>
</gene>
<proteinExistence type="predicted"/>
<dbReference type="EMBL" id="CP048113">
    <property type="protein sequence ID" value="QHS63888.1"/>
    <property type="molecule type" value="Genomic_DNA"/>
</dbReference>
<dbReference type="Gene3D" id="1.25.40.750">
    <property type="entry name" value="Domain of unknown function DUF5071"/>
    <property type="match status" value="1"/>
</dbReference>
<keyword evidence="3" id="KW-1185">Reference proteome</keyword>
<sequence length="126" mass="14840">MKRYLPKQKLDMEAVEYLQTCNFADIRQDVPALLEWLQDLNWMVGDGIGDYLRPHVNEIKEDILPILLSDDDQWKYGIVICLLYTTTVKLDEAYLPVLQRMAADPVGEEKDWELDEWAEKILRKQV</sequence>
<dbReference type="InterPro" id="IPR031837">
    <property type="entry name" value="DUF5071"/>
</dbReference>